<evidence type="ECO:0000259" key="11">
    <source>
        <dbReference type="PROSITE" id="PS50071"/>
    </source>
</evidence>
<dbReference type="EMBL" id="JABXBU010002231">
    <property type="protein sequence ID" value="KAF8763915.1"/>
    <property type="molecule type" value="Genomic_DNA"/>
</dbReference>
<dbReference type="SUPFAM" id="SSF46689">
    <property type="entry name" value="Homeodomain-like"/>
    <property type="match status" value="1"/>
</dbReference>
<dbReference type="PANTHER" id="PTHR46255">
    <property type="entry name" value="SHORT STATURE HOMEOBOX"/>
    <property type="match status" value="1"/>
</dbReference>
<dbReference type="AlphaFoldDB" id="A0A8T0E1C3"/>
<dbReference type="FunFam" id="1.10.10.60:FF:000057">
    <property type="entry name" value="Short stature homeobox 2"/>
    <property type="match status" value="1"/>
</dbReference>
<reference evidence="13" key="1">
    <citation type="journal article" date="2020" name="bioRxiv">
        <title>Chromosome-level reference genome of the European wasp spider Argiope bruennichi: a resource for studies on range expansion and evolutionary adaptation.</title>
        <authorList>
            <person name="Sheffer M.M."/>
            <person name="Hoppe A."/>
            <person name="Krehenwinkel H."/>
            <person name="Uhl G."/>
            <person name="Kuss A.W."/>
            <person name="Jensen L."/>
            <person name="Jensen C."/>
            <person name="Gillespie R.G."/>
            <person name="Hoff K.J."/>
            <person name="Prost S."/>
        </authorList>
    </citation>
    <scope>NUCLEOTIDE SEQUENCE</scope>
</reference>
<evidence type="ECO:0000256" key="8">
    <source>
        <dbReference type="PROSITE-ProRule" id="PRU00108"/>
    </source>
</evidence>
<accession>A0A8T0E1C3</accession>
<feature type="DNA-binding region" description="Homeobox" evidence="8">
    <location>
        <begin position="171"/>
        <end position="230"/>
    </location>
</feature>
<name>A0A8T0E1C3_ARGBR</name>
<dbReference type="Proteomes" id="UP000807504">
    <property type="component" value="Unassembled WGS sequence"/>
</dbReference>
<dbReference type="GO" id="GO:0000981">
    <property type="term" value="F:DNA-binding transcription factor activity, RNA polymerase II-specific"/>
    <property type="evidence" value="ECO:0007669"/>
    <property type="project" value="InterPro"/>
</dbReference>
<dbReference type="Pfam" id="PF03826">
    <property type="entry name" value="OAR"/>
    <property type="match status" value="1"/>
</dbReference>
<dbReference type="InterPro" id="IPR001356">
    <property type="entry name" value="HD"/>
</dbReference>
<evidence type="ECO:0000256" key="4">
    <source>
        <dbReference type="ARBA" id="ARBA00023155"/>
    </source>
</evidence>
<dbReference type="Gene3D" id="1.10.10.60">
    <property type="entry name" value="Homeodomain-like"/>
    <property type="match status" value="1"/>
</dbReference>
<dbReference type="InterPro" id="IPR052631">
    <property type="entry name" value="Paired_homeobox_Bicoid"/>
</dbReference>
<dbReference type="InterPro" id="IPR000047">
    <property type="entry name" value="HTH_motif"/>
</dbReference>
<dbReference type="Pfam" id="PF00046">
    <property type="entry name" value="Homeodomain"/>
    <property type="match status" value="1"/>
</dbReference>
<dbReference type="InterPro" id="IPR009057">
    <property type="entry name" value="Homeodomain-like_sf"/>
</dbReference>
<feature type="compositionally biased region" description="Basic and acidic residues" evidence="10">
    <location>
        <begin position="136"/>
        <end position="150"/>
    </location>
</feature>
<dbReference type="PROSITE" id="PS50071">
    <property type="entry name" value="HOMEOBOX_2"/>
    <property type="match status" value="1"/>
</dbReference>
<dbReference type="GO" id="GO:0005634">
    <property type="term" value="C:nucleus"/>
    <property type="evidence" value="ECO:0007669"/>
    <property type="project" value="UniProtKB-SubCell"/>
</dbReference>
<protein>
    <recommendedName>
        <fullName evidence="7">Homeobox protein unc-4</fullName>
    </recommendedName>
</protein>
<dbReference type="InterPro" id="IPR017970">
    <property type="entry name" value="Homeobox_CS"/>
</dbReference>
<proteinExistence type="inferred from homology"/>
<reference evidence="13" key="2">
    <citation type="submission" date="2020-06" db="EMBL/GenBank/DDBJ databases">
        <authorList>
            <person name="Sheffer M."/>
        </authorList>
    </citation>
    <scope>NUCLEOTIDE SEQUENCE</scope>
</reference>
<evidence type="ECO:0000313" key="13">
    <source>
        <dbReference type="EMBL" id="KAF8763915.1"/>
    </source>
</evidence>
<evidence type="ECO:0000256" key="3">
    <source>
        <dbReference type="ARBA" id="ARBA00023125"/>
    </source>
</evidence>
<dbReference type="CDD" id="cd00086">
    <property type="entry name" value="homeodomain"/>
    <property type="match status" value="1"/>
</dbReference>
<dbReference type="PROSITE" id="PS50803">
    <property type="entry name" value="OAR"/>
    <property type="match status" value="1"/>
</dbReference>
<evidence type="ECO:0000256" key="2">
    <source>
        <dbReference type="ARBA" id="ARBA00022473"/>
    </source>
</evidence>
<evidence type="ECO:0000259" key="12">
    <source>
        <dbReference type="PROSITE" id="PS50803"/>
    </source>
</evidence>
<gene>
    <name evidence="13" type="ORF">HNY73_022045</name>
</gene>
<feature type="compositionally biased region" description="Basic residues" evidence="10">
    <location>
        <begin position="166"/>
        <end position="175"/>
    </location>
</feature>
<evidence type="ECO:0000256" key="1">
    <source>
        <dbReference type="ARBA" id="ARBA00004123"/>
    </source>
</evidence>
<comment type="caution">
    <text evidence="13">The sequence shown here is derived from an EMBL/GenBank/DDBJ whole genome shotgun (WGS) entry which is preliminary data.</text>
</comment>
<keyword evidence="14" id="KW-1185">Reference proteome</keyword>
<sequence>MEQLTEFVSKSFNPDRPMSTAVSGFPHLLASKPGGPRSLHSVGLRCCSRHLPGPKGSNPPPSSVLTDKEDRTRDDNDSNDRHAASSPIASVSTTTEPESPPEVKTENHHHHHNHHPDTGPTSDHTSITTNGNSNDESSRQDDEDTKKRDSPSSNPGGPPSLDHPGGHKVKQRRSRTNFTLEQLNELERLFDETHYPDAFMREELSQRLGLSEARVQVWFQNRRAKCRKHESQMQKIGPNSLSSDLMMATSTPIESSRIAPYINVSSAMARLPQERYLVPGAHYLPYADPAFLAAAQHYAAAAAAAAVANTTTGSGATTGPASSAPTPHHSFLFYPTPTHPFSLSALMAAERLNNKNSSIADLRLKAQKHAAALGL</sequence>
<feature type="compositionally biased region" description="Polar residues" evidence="10">
    <location>
        <begin position="87"/>
        <end position="97"/>
    </location>
</feature>
<dbReference type="PRINTS" id="PR00031">
    <property type="entry name" value="HTHREPRESSR"/>
</dbReference>
<feature type="domain" description="OAR" evidence="12">
    <location>
        <begin position="357"/>
        <end position="370"/>
    </location>
</feature>
<dbReference type="InterPro" id="IPR003654">
    <property type="entry name" value="OAR_dom"/>
</dbReference>
<feature type="compositionally biased region" description="Basic and acidic residues" evidence="10">
    <location>
        <begin position="66"/>
        <end position="83"/>
    </location>
</feature>
<keyword evidence="3 8" id="KW-0238">DNA-binding</keyword>
<evidence type="ECO:0000256" key="10">
    <source>
        <dbReference type="SAM" id="MobiDB-lite"/>
    </source>
</evidence>
<dbReference type="PROSITE" id="PS00027">
    <property type="entry name" value="HOMEOBOX_1"/>
    <property type="match status" value="1"/>
</dbReference>
<evidence type="ECO:0000256" key="7">
    <source>
        <dbReference type="ARBA" id="ARBA00069290"/>
    </source>
</evidence>
<dbReference type="GO" id="GO:1990837">
    <property type="term" value="F:sequence-specific double-stranded DNA binding"/>
    <property type="evidence" value="ECO:0007669"/>
    <property type="project" value="TreeGrafter"/>
</dbReference>
<feature type="compositionally biased region" description="Polar residues" evidence="10">
    <location>
        <begin position="119"/>
        <end position="135"/>
    </location>
</feature>
<dbReference type="SMART" id="SM00389">
    <property type="entry name" value="HOX"/>
    <property type="match status" value="1"/>
</dbReference>
<keyword evidence="2" id="KW-0217">Developmental protein</keyword>
<evidence type="ECO:0000256" key="9">
    <source>
        <dbReference type="RuleBase" id="RU000682"/>
    </source>
</evidence>
<organism evidence="13 14">
    <name type="scientific">Argiope bruennichi</name>
    <name type="common">Wasp spider</name>
    <name type="synonym">Aranea bruennichi</name>
    <dbReference type="NCBI Taxonomy" id="94029"/>
    <lineage>
        <taxon>Eukaryota</taxon>
        <taxon>Metazoa</taxon>
        <taxon>Ecdysozoa</taxon>
        <taxon>Arthropoda</taxon>
        <taxon>Chelicerata</taxon>
        <taxon>Arachnida</taxon>
        <taxon>Araneae</taxon>
        <taxon>Araneomorphae</taxon>
        <taxon>Entelegynae</taxon>
        <taxon>Araneoidea</taxon>
        <taxon>Araneidae</taxon>
        <taxon>Argiope</taxon>
    </lineage>
</organism>
<comment type="similarity">
    <text evidence="6">Belongs to the paired homeobox family. Unc-4 subfamily.</text>
</comment>
<dbReference type="PANTHER" id="PTHR46255:SF3">
    <property type="entry name" value="HOMEOBOX DOMAIN-CONTAINING PROTEIN"/>
    <property type="match status" value="1"/>
</dbReference>
<keyword evidence="4 8" id="KW-0371">Homeobox</keyword>
<evidence type="ECO:0000256" key="5">
    <source>
        <dbReference type="ARBA" id="ARBA00023242"/>
    </source>
</evidence>
<evidence type="ECO:0000256" key="6">
    <source>
        <dbReference type="ARBA" id="ARBA00038351"/>
    </source>
</evidence>
<feature type="region of interest" description="Disordered" evidence="10">
    <location>
        <begin position="1"/>
        <end position="178"/>
    </location>
</feature>
<feature type="compositionally biased region" description="Polar residues" evidence="10">
    <location>
        <begin position="1"/>
        <end position="12"/>
    </location>
</feature>
<keyword evidence="5 8" id="KW-0539">Nucleus</keyword>
<comment type="subcellular location">
    <subcellularLocation>
        <location evidence="1 8 9">Nucleus</location>
    </subcellularLocation>
</comment>
<feature type="domain" description="Homeobox" evidence="11">
    <location>
        <begin position="169"/>
        <end position="229"/>
    </location>
</feature>
<evidence type="ECO:0000313" key="14">
    <source>
        <dbReference type="Proteomes" id="UP000807504"/>
    </source>
</evidence>